<keyword evidence="13" id="KW-1185">Reference proteome</keyword>
<dbReference type="GO" id="GO:0005524">
    <property type="term" value="F:ATP binding"/>
    <property type="evidence" value="ECO:0007669"/>
    <property type="project" value="UniProtKB-UniRule"/>
</dbReference>
<dbReference type="InterPro" id="IPR020568">
    <property type="entry name" value="Ribosomal_Su5_D2-typ_SF"/>
</dbReference>
<evidence type="ECO:0000313" key="12">
    <source>
        <dbReference type="EMBL" id="RKD31999.1"/>
    </source>
</evidence>
<name>A0A419T3J0_9FIRM</name>
<dbReference type="OrthoDB" id="9809438at2"/>
<keyword evidence="6 9" id="KW-0418">Kinase</keyword>
<feature type="domain" description="GHMP kinase N-terminal" evidence="10">
    <location>
        <begin position="68"/>
        <end position="146"/>
    </location>
</feature>
<evidence type="ECO:0000256" key="4">
    <source>
        <dbReference type="ARBA" id="ARBA00022679"/>
    </source>
</evidence>
<dbReference type="Gene3D" id="3.30.230.10">
    <property type="match status" value="1"/>
</dbReference>
<dbReference type="Pfam" id="PF08544">
    <property type="entry name" value="GHMP_kinases_C"/>
    <property type="match status" value="1"/>
</dbReference>
<feature type="binding site" evidence="9">
    <location>
        <begin position="96"/>
        <end position="106"/>
    </location>
    <ligand>
        <name>ATP</name>
        <dbReference type="ChEBI" id="CHEBI:30616"/>
    </ligand>
</feature>
<dbReference type="GO" id="GO:0019288">
    <property type="term" value="P:isopentenyl diphosphate biosynthetic process, methylerythritol 4-phosphate pathway"/>
    <property type="evidence" value="ECO:0007669"/>
    <property type="project" value="UniProtKB-UniRule"/>
</dbReference>
<dbReference type="PANTHER" id="PTHR43527:SF2">
    <property type="entry name" value="4-DIPHOSPHOCYTIDYL-2-C-METHYL-D-ERYTHRITOL KINASE, CHLOROPLASTIC"/>
    <property type="match status" value="1"/>
</dbReference>
<dbReference type="InterPro" id="IPR036554">
    <property type="entry name" value="GHMP_kinase_C_sf"/>
</dbReference>
<dbReference type="PANTHER" id="PTHR43527">
    <property type="entry name" value="4-DIPHOSPHOCYTIDYL-2-C-METHYL-D-ERYTHRITOL KINASE, CHLOROPLASTIC"/>
    <property type="match status" value="1"/>
</dbReference>
<evidence type="ECO:0000259" key="11">
    <source>
        <dbReference type="Pfam" id="PF08544"/>
    </source>
</evidence>
<evidence type="ECO:0000256" key="7">
    <source>
        <dbReference type="ARBA" id="ARBA00022840"/>
    </source>
</evidence>
<dbReference type="SUPFAM" id="SSF55060">
    <property type="entry name" value="GHMP Kinase, C-terminal domain"/>
    <property type="match status" value="1"/>
</dbReference>
<dbReference type="InterPro" id="IPR004424">
    <property type="entry name" value="IspE"/>
</dbReference>
<comment type="catalytic activity">
    <reaction evidence="9">
        <text>4-CDP-2-C-methyl-D-erythritol + ATP = 4-CDP-2-C-methyl-D-erythritol 2-phosphate + ADP + H(+)</text>
        <dbReference type="Rhea" id="RHEA:18437"/>
        <dbReference type="ChEBI" id="CHEBI:15378"/>
        <dbReference type="ChEBI" id="CHEBI:30616"/>
        <dbReference type="ChEBI" id="CHEBI:57823"/>
        <dbReference type="ChEBI" id="CHEBI:57919"/>
        <dbReference type="ChEBI" id="CHEBI:456216"/>
        <dbReference type="EC" id="2.7.1.148"/>
    </reaction>
</comment>
<dbReference type="Proteomes" id="UP000284277">
    <property type="component" value="Unassembled WGS sequence"/>
</dbReference>
<accession>A0A419T3J0</accession>
<dbReference type="EC" id="2.7.1.148" evidence="2 9"/>
<evidence type="ECO:0000256" key="9">
    <source>
        <dbReference type="HAMAP-Rule" id="MF_00061"/>
    </source>
</evidence>
<dbReference type="InterPro" id="IPR006204">
    <property type="entry name" value="GHMP_kinase_N_dom"/>
</dbReference>
<reference evidence="12 13" key="1">
    <citation type="submission" date="2016-08" db="EMBL/GenBank/DDBJ databases">
        <title>A new outlook on sporulation: Clostridium algidixylanolyticum.</title>
        <authorList>
            <person name="Poppleton D.I."/>
            <person name="Gribaldo S."/>
        </authorList>
    </citation>
    <scope>NUCLEOTIDE SEQUENCE [LARGE SCALE GENOMIC DNA]</scope>
    <source>
        <strain evidence="12 13">SPL73</strain>
    </source>
</reference>
<dbReference type="Pfam" id="PF00288">
    <property type="entry name" value="GHMP_kinases_N"/>
    <property type="match status" value="1"/>
</dbReference>
<gene>
    <name evidence="9" type="primary">ispE</name>
    <name evidence="12" type="ORF">BET01_18455</name>
</gene>
<feature type="active site" evidence="9">
    <location>
        <position position="12"/>
    </location>
</feature>
<dbReference type="GO" id="GO:0016114">
    <property type="term" value="P:terpenoid biosynthetic process"/>
    <property type="evidence" value="ECO:0007669"/>
    <property type="project" value="UniProtKB-UniRule"/>
</dbReference>
<protein>
    <recommendedName>
        <fullName evidence="3 9">4-diphosphocytidyl-2-C-methyl-D-erythritol kinase</fullName>
        <shortName evidence="9">CMK</shortName>
        <ecNumber evidence="2 9">2.7.1.148</ecNumber>
    </recommendedName>
    <alternativeName>
        <fullName evidence="8 9">4-(cytidine-5'-diphospho)-2-C-methyl-D-erythritol kinase</fullName>
    </alternativeName>
</protein>
<evidence type="ECO:0000256" key="3">
    <source>
        <dbReference type="ARBA" id="ARBA00017473"/>
    </source>
</evidence>
<proteinExistence type="inferred from homology"/>
<comment type="caution">
    <text evidence="12">The sequence shown here is derived from an EMBL/GenBank/DDBJ whole genome shotgun (WGS) entry which is preliminary data.</text>
</comment>
<keyword evidence="4 9" id="KW-0808">Transferase</keyword>
<keyword evidence="9" id="KW-0414">Isoprene biosynthesis</keyword>
<dbReference type="SUPFAM" id="SSF54211">
    <property type="entry name" value="Ribosomal protein S5 domain 2-like"/>
    <property type="match status" value="1"/>
</dbReference>
<evidence type="ECO:0000256" key="1">
    <source>
        <dbReference type="ARBA" id="ARBA00009684"/>
    </source>
</evidence>
<dbReference type="UniPathway" id="UPA00056">
    <property type="reaction ID" value="UER00094"/>
</dbReference>
<sequence length="301" mass="33252">MIRHLGLKAYGKINLGLDVLRRREDGYHDVRMIMQTVGLYDKIDIYLKETPGIEIVTNLFYLPVNENNLVYKAAKLLMDEFHVSHGIRITLKKFIPVSAGMAGGSSDAAAVLFGVNKMFQLGLSREELMKRGVKIGADVPYCVLRGTALSEGIGEVLTPLPDMPQCQVLIAKPAVGVSTKFVYDNLNLEGLKAEDHPDIDGIIEAIKSHNIHQVSQRLGNILETVTIKEYPVIEQIKEKIKELGAVNALMSGSGPTVFGIFVSPKAAENAYEELRYGESKGLVKQVYLTNFYNTKEVTNGQ</sequence>
<comment type="pathway">
    <text evidence="9">Isoprenoid biosynthesis; isopentenyl diphosphate biosynthesis via DXP pathway; isopentenyl diphosphate from 1-deoxy-D-xylulose 5-phosphate: step 3/6.</text>
</comment>
<evidence type="ECO:0000259" key="10">
    <source>
        <dbReference type="Pfam" id="PF00288"/>
    </source>
</evidence>
<evidence type="ECO:0000313" key="13">
    <source>
        <dbReference type="Proteomes" id="UP000284277"/>
    </source>
</evidence>
<keyword evidence="5 9" id="KW-0547">Nucleotide-binding</keyword>
<feature type="domain" description="GHMP kinase C-terminal" evidence="11">
    <location>
        <begin position="203"/>
        <end position="275"/>
    </location>
</feature>
<comment type="similarity">
    <text evidence="1 9">Belongs to the GHMP kinase family. IspE subfamily.</text>
</comment>
<dbReference type="GO" id="GO:0050515">
    <property type="term" value="F:4-(cytidine 5'-diphospho)-2-C-methyl-D-erythritol kinase activity"/>
    <property type="evidence" value="ECO:0007669"/>
    <property type="project" value="UniProtKB-UniRule"/>
</dbReference>
<feature type="active site" evidence="9">
    <location>
        <position position="138"/>
    </location>
</feature>
<evidence type="ECO:0000256" key="2">
    <source>
        <dbReference type="ARBA" id="ARBA00012052"/>
    </source>
</evidence>
<dbReference type="InterPro" id="IPR014721">
    <property type="entry name" value="Ribsml_uS5_D2-typ_fold_subgr"/>
</dbReference>
<evidence type="ECO:0000256" key="6">
    <source>
        <dbReference type="ARBA" id="ARBA00022777"/>
    </source>
</evidence>
<dbReference type="InterPro" id="IPR013750">
    <property type="entry name" value="GHMP_kinase_C_dom"/>
</dbReference>
<evidence type="ECO:0000256" key="8">
    <source>
        <dbReference type="ARBA" id="ARBA00032554"/>
    </source>
</evidence>
<dbReference type="NCBIfam" id="TIGR00154">
    <property type="entry name" value="ispE"/>
    <property type="match status" value="1"/>
</dbReference>
<dbReference type="HAMAP" id="MF_00061">
    <property type="entry name" value="IspE"/>
    <property type="match status" value="1"/>
</dbReference>
<keyword evidence="7 9" id="KW-0067">ATP-binding</keyword>
<evidence type="ECO:0000256" key="5">
    <source>
        <dbReference type="ARBA" id="ARBA00022741"/>
    </source>
</evidence>
<dbReference type="EMBL" id="MCIA01000014">
    <property type="protein sequence ID" value="RKD31999.1"/>
    <property type="molecule type" value="Genomic_DNA"/>
</dbReference>
<dbReference type="AlphaFoldDB" id="A0A419T3J0"/>
<comment type="function">
    <text evidence="9">Catalyzes the phosphorylation of the position 2 hydroxy group of 4-diphosphocytidyl-2C-methyl-D-erythritol.</text>
</comment>
<dbReference type="Gene3D" id="3.30.70.890">
    <property type="entry name" value="GHMP kinase, C-terminal domain"/>
    <property type="match status" value="1"/>
</dbReference>
<dbReference type="RefSeq" id="WP_120196661.1">
    <property type="nucleotide sequence ID" value="NZ_MCIA01000014.1"/>
</dbReference>
<organism evidence="12 13">
    <name type="scientific">Lacrimispora algidixylanolytica</name>
    <dbReference type="NCBI Taxonomy" id="94868"/>
    <lineage>
        <taxon>Bacteria</taxon>
        <taxon>Bacillati</taxon>
        <taxon>Bacillota</taxon>
        <taxon>Clostridia</taxon>
        <taxon>Lachnospirales</taxon>
        <taxon>Lachnospiraceae</taxon>
        <taxon>Lacrimispora</taxon>
    </lineage>
</organism>
<dbReference type="PIRSF" id="PIRSF010376">
    <property type="entry name" value="IspE"/>
    <property type="match status" value="1"/>
</dbReference>